<feature type="compositionally biased region" description="Low complexity" evidence="1">
    <location>
        <begin position="594"/>
        <end position="619"/>
    </location>
</feature>
<gene>
    <name evidence="2" type="ORF">MMSR116_08710</name>
</gene>
<protein>
    <submittedName>
        <fullName evidence="2">Uncharacterized protein</fullName>
    </submittedName>
</protein>
<dbReference type="EMBL" id="CP043538">
    <property type="protein sequence ID" value="QGY01948.1"/>
    <property type="molecule type" value="Genomic_DNA"/>
</dbReference>
<feature type="region of interest" description="Disordered" evidence="1">
    <location>
        <begin position="516"/>
        <end position="548"/>
    </location>
</feature>
<dbReference type="Proteomes" id="UP000012488">
    <property type="component" value="Chromosome"/>
</dbReference>
<proteinExistence type="predicted"/>
<organism evidence="2 3">
    <name type="scientific">Methylobacterium mesophilicum SR1.6/6</name>
    <dbReference type="NCBI Taxonomy" id="908290"/>
    <lineage>
        <taxon>Bacteria</taxon>
        <taxon>Pseudomonadati</taxon>
        <taxon>Pseudomonadota</taxon>
        <taxon>Alphaproteobacteria</taxon>
        <taxon>Hyphomicrobiales</taxon>
        <taxon>Methylobacteriaceae</taxon>
        <taxon>Methylobacterium</taxon>
    </lineage>
</organism>
<feature type="compositionally biased region" description="Polar residues" evidence="1">
    <location>
        <begin position="16"/>
        <end position="34"/>
    </location>
</feature>
<feature type="compositionally biased region" description="Polar residues" evidence="1">
    <location>
        <begin position="580"/>
        <end position="593"/>
    </location>
</feature>
<dbReference type="KEGG" id="mmes:MMSR116_08710"/>
<feature type="compositionally biased region" description="Low complexity" evidence="1">
    <location>
        <begin position="471"/>
        <end position="485"/>
    </location>
</feature>
<accession>A0A6B9FLZ9</accession>
<evidence type="ECO:0000256" key="1">
    <source>
        <dbReference type="SAM" id="MobiDB-lite"/>
    </source>
</evidence>
<feature type="region of interest" description="Disordered" evidence="1">
    <location>
        <begin position="396"/>
        <end position="419"/>
    </location>
</feature>
<reference evidence="2 3" key="2">
    <citation type="journal article" date="2013" name="Genome Announc.">
        <title>Draft Genome Sequence of Methylobacterium mesophilicum Strain SR1.6/6, Isolated from Citrus sinensis.</title>
        <authorList>
            <person name="Marinho Almeida D."/>
            <person name="Dini-Andreote F."/>
            <person name="Camargo Neves A.A."/>
            <person name="Juca Ramos R.T."/>
            <person name="Andreote F.D."/>
            <person name="Carneiro A.R."/>
            <person name="Oliveira de Souza Lima A."/>
            <person name="Caracciolo Gomes de Sa P.H."/>
            <person name="Ribeiro Barbosa M.S."/>
            <person name="Araujo W.L."/>
            <person name="Silva A."/>
        </authorList>
    </citation>
    <scope>NUCLEOTIDE SEQUENCE [LARGE SCALE GENOMIC DNA]</scope>
    <source>
        <strain evidence="2 3">SR1.6/6</strain>
    </source>
</reference>
<feature type="region of interest" description="Disordered" evidence="1">
    <location>
        <begin position="580"/>
        <end position="619"/>
    </location>
</feature>
<feature type="compositionally biased region" description="Low complexity" evidence="1">
    <location>
        <begin position="401"/>
        <end position="413"/>
    </location>
</feature>
<name>A0A6B9FLZ9_9HYPH</name>
<sequence length="666" mass="63423">MPVAIAGTSHEVVPGAQSSQESHVLGQAPTSAPGSSAPLDAVDQSVGPTTDAAAIVQSLMAQSAAFAVAGRLPPAVGLPNVLGNTFEPGGHDGGSMPAAVGAGSTHLDALTAPVVDAEAAVTSRIGEGVAAAVPTVLGTADALVHTALDGSLAQTVDALDLTAPLTRSFLGTAAALPEAVAAVAPVVGTLTETLSGTLEHGLPGFASVTGTAAALPDAVAAVAPVVGTLTETLSGTLEHGLSGMVSSPVALAPDGIGPDLPLVGTAVSTAQEVPSRLVEAIDRTVSHVDDGAHTALAATESLLSGDVGGAASHDVPALASALTEHVVEAVSIGNLDPVSTVAQVQDAPSHTESPLDLGPVGTLAEATGLSEHPATAATAGALHDVSSVLGSLAPAGSGPHAATAVAEEAASSTNGQAGHSGVTALASAITEHAVEAAPTHAADPVSTVTQVLEAPAHTESHAGSGSIDPVANAAGPAEHAAAATSGALHEVSSAVTSLVSGTAGPHGTTTVEEAAPARTASAGEGHAATTAEPAVEHASALTGAGATQSTTAEAVGHTGNAPVVESVGAAVGSAVGGTINLGSSHAEPSQTHDASATPASSAAGSAPAEAGHAEAGSHAVEVAHAAPEAVVAPPVHVGFAGLSYTENVDSHEHGLASANGMLHGLV</sequence>
<dbReference type="RefSeq" id="WP_158168637.1">
    <property type="nucleotide sequence ID" value="NZ_CP043538.1"/>
</dbReference>
<dbReference type="AlphaFoldDB" id="A0A6B9FLZ9"/>
<feature type="region of interest" description="Disordered" evidence="1">
    <location>
        <begin position="1"/>
        <end position="45"/>
    </location>
</feature>
<evidence type="ECO:0000313" key="2">
    <source>
        <dbReference type="EMBL" id="QGY01948.1"/>
    </source>
</evidence>
<reference evidence="2 3" key="1">
    <citation type="journal article" date="2012" name="Genet. Mol. Biol.">
        <title>Analysis of 16S rRNA and mxaF genes revealing insights into Methylobacterium niche-specific plant association.</title>
        <authorList>
            <person name="Dourado M.N."/>
            <person name="Andreote F.D."/>
            <person name="Dini-Andreote F."/>
            <person name="Conti R."/>
            <person name="Araujo J.M."/>
            <person name="Araujo W.L."/>
        </authorList>
    </citation>
    <scope>NUCLEOTIDE SEQUENCE [LARGE SCALE GENOMIC DNA]</scope>
    <source>
        <strain evidence="2 3">SR1.6/6</strain>
    </source>
</reference>
<feature type="region of interest" description="Disordered" evidence="1">
    <location>
        <begin position="457"/>
        <end position="485"/>
    </location>
</feature>
<evidence type="ECO:0000313" key="3">
    <source>
        <dbReference type="Proteomes" id="UP000012488"/>
    </source>
</evidence>